<proteinExistence type="predicted"/>
<sequence length="42" mass="5190">MYGLHNQERFYKYMEIQGAISYFFARCARVLRGYFKIYPTEQ</sequence>
<gene>
    <name evidence="1" type="ORF">AmaxDRAFT_1167</name>
</gene>
<protein>
    <submittedName>
        <fullName evidence="1">Uncharacterized protein</fullName>
    </submittedName>
</protein>
<dbReference type="EMBL" id="ABYK01000006">
    <property type="protein sequence ID" value="EDZ96130.1"/>
    <property type="molecule type" value="Genomic_DNA"/>
</dbReference>
<evidence type="ECO:0000313" key="2">
    <source>
        <dbReference type="Proteomes" id="UP000004061"/>
    </source>
</evidence>
<name>B5VXC5_LIMMA</name>
<accession>B5VXC5</accession>
<reference evidence="1 2" key="1">
    <citation type="journal article" date="2011" name="Appl. Environ. Microbiol.">
        <title>Contribution of a Sodium Ion Gradient to Energy Conservation during Fermentation in the Cyanobacterium Arthrospira (Spirulina) maxima CS-328.</title>
        <authorList>
            <person name="Carrieri D."/>
            <person name="Ananyev G."/>
            <person name="Lenz O."/>
            <person name="Bryant D.A."/>
            <person name="Dismukes G.C."/>
        </authorList>
    </citation>
    <scope>NUCLEOTIDE SEQUENCE [LARGE SCALE GENOMIC DNA]</scope>
    <source>
        <strain evidence="1 2">CS-328</strain>
    </source>
</reference>
<evidence type="ECO:0000313" key="1">
    <source>
        <dbReference type="EMBL" id="EDZ96130.1"/>
    </source>
</evidence>
<organism evidence="1 2">
    <name type="scientific">Limnospira maxima CS-328</name>
    <dbReference type="NCBI Taxonomy" id="513049"/>
    <lineage>
        <taxon>Bacteria</taxon>
        <taxon>Bacillati</taxon>
        <taxon>Cyanobacteriota</taxon>
        <taxon>Cyanophyceae</taxon>
        <taxon>Oscillatoriophycideae</taxon>
        <taxon>Oscillatoriales</taxon>
        <taxon>Sirenicapillariaceae</taxon>
        <taxon>Limnospira</taxon>
    </lineage>
</organism>
<keyword evidence="2" id="KW-1185">Reference proteome</keyword>
<comment type="caution">
    <text evidence="1">The sequence shown here is derived from an EMBL/GenBank/DDBJ whole genome shotgun (WGS) entry which is preliminary data.</text>
</comment>
<dbReference type="AlphaFoldDB" id="B5VXC5"/>
<dbReference type="Proteomes" id="UP000004061">
    <property type="component" value="Unassembled WGS sequence"/>
</dbReference>